<comment type="subcellular location">
    <subcellularLocation>
        <location evidence="1">Membrane</location>
        <topology evidence="1">Multi-pass membrane protein</topology>
    </subcellularLocation>
</comment>
<evidence type="ECO:0000256" key="3">
    <source>
        <dbReference type="ARBA" id="ARBA00022448"/>
    </source>
</evidence>
<keyword evidence="4 8" id="KW-0812">Transmembrane</keyword>
<feature type="compositionally biased region" description="Polar residues" evidence="7">
    <location>
        <begin position="20"/>
        <end position="41"/>
    </location>
</feature>
<feature type="transmembrane region" description="Helical" evidence="8">
    <location>
        <begin position="218"/>
        <end position="239"/>
    </location>
</feature>
<gene>
    <name evidence="11" type="primary">LOC101849575</name>
</gene>
<feature type="transmembrane region" description="Helical" evidence="8">
    <location>
        <begin position="369"/>
        <end position="390"/>
    </location>
</feature>
<dbReference type="PANTHER" id="PTHR43840">
    <property type="entry name" value="MITOCHONDRIAL METAL TRANSPORTER 1-RELATED"/>
    <property type="match status" value="1"/>
</dbReference>
<feature type="region of interest" description="Disordered" evidence="7">
    <location>
        <begin position="1"/>
        <end position="101"/>
    </location>
</feature>
<dbReference type="NCBIfam" id="TIGR01297">
    <property type="entry name" value="CDF"/>
    <property type="match status" value="1"/>
</dbReference>
<dbReference type="InterPro" id="IPR036837">
    <property type="entry name" value="Cation_efflux_CTD_sf"/>
</dbReference>
<dbReference type="PANTHER" id="PTHR43840:SF13">
    <property type="entry name" value="CATION EFFLUX PROTEIN CYTOPLASMIC DOMAIN-CONTAINING PROTEIN"/>
    <property type="match status" value="1"/>
</dbReference>
<dbReference type="Proteomes" id="UP000694888">
    <property type="component" value="Unplaced"/>
</dbReference>
<feature type="transmembrane region" description="Helical" evidence="8">
    <location>
        <begin position="301"/>
        <end position="323"/>
    </location>
</feature>
<accession>A0ABM1AD17</accession>
<evidence type="ECO:0000256" key="4">
    <source>
        <dbReference type="ARBA" id="ARBA00022692"/>
    </source>
</evidence>
<evidence type="ECO:0000313" key="10">
    <source>
        <dbReference type="Proteomes" id="UP000694888"/>
    </source>
</evidence>
<evidence type="ECO:0000259" key="9">
    <source>
        <dbReference type="Pfam" id="PF01545"/>
    </source>
</evidence>
<dbReference type="Gene3D" id="3.30.70.1350">
    <property type="entry name" value="Cation efflux protein, cytoplasmic domain"/>
    <property type="match status" value="1"/>
</dbReference>
<evidence type="ECO:0000256" key="6">
    <source>
        <dbReference type="ARBA" id="ARBA00023136"/>
    </source>
</evidence>
<dbReference type="GeneID" id="101849575"/>
<reference evidence="11" key="1">
    <citation type="submission" date="2025-08" db="UniProtKB">
        <authorList>
            <consortium name="RefSeq"/>
        </authorList>
    </citation>
    <scope>IDENTIFICATION</scope>
</reference>
<protein>
    <submittedName>
        <fullName evidence="11">Metal tolerance protein 9</fullName>
    </submittedName>
</protein>
<organism evidence="10 11">
    <name type="scientific">Aplysia californica</name>
    <name type="common">California sea hare</name>
    <dbReference type="NCBI Taxonomy" id="6500"/>
    <lineage>
        <taxon>Eukaryota</taxon>
        <taxon>Metazoa</taxon>
        <taxon>Spiralia</taxon>
        <taxon>Lophotrochozoa</taxon>
        <taxon>Mollusca</taxon>
        <taxon>Gastropoda</taxon>
        <taxon>Heterobranchia</taxon>
        <taxon>Euthyneura</taxon>
        <taxon>Tectipleura</taxon>
        <taxon>Aplysiida</taxon>
        <taxon>Aplysioidea</taxon>
        <taxon>Aplysiidae</taxon>
        <taxon>Aplysia</taxon>
    </lineage>
</organism>
<dbReference type="InterPro" id="IPR050291">
    <property type="entry name" value="CDF_Transporter"/>
</dbReference>
<dbReference type="Pfam" id="PF01545">
    <property type="entry name" value="Cation_efflux"/>
    <property type="match status" value="1"/>
</dbReference>
<dbReference type="InterPro" id="IPR002524">
    <property type="entry name" value="Cation_efflux"/>
</dbReference>
<keyword evidence="5 8" id="KW-1133">Transmembrane helix</keyword>
<feature type="compositionally biased region" description="Basic and acidic residues" evidence="7">
    <location>
        <begin position="1"/>
        <end position="10"/>
    </location>
</feature>
<evidence type="ECO:0000256" key="5">
    <source>
        <dbReference type="ARBA" id="ARBA00022989"/>
    </source>
</evidence>
<feature type="compositionally biased region" description="Basic and acidic residues" evidence="7">
    <location>
        <begin position="60"/>
        <end position="69"/>
    </location>
</feature>
<evidence type="ECO:0000256" key="8">
    <source>
        <dbReference type="SAM" id="Phobius"/>
    </source>
</evidence>
<keyword evidence="6 8" id="KW-0472">Membrane</keyword>
<keyword evidence="10" id="KW-1185">Reference proteome</keyword>
<dbReference type="SUPFAM" id="SSF161111">
    <property type="entry name" value="Cation efflux protein transmembrane domain-like"/>
    <property type="match status" value="1"/>
</dbReference>
<evidence type="ECO:0000256" key="2">
    <source>
        <dbReference type="ARBA" id="ARBA00008873"/>
    </source>
</evidence>
<evidence type="ECO:0000256" key="1">
    <source>
        <dbReference type="ARBA" id="ARBA00004141"/>
    </source>
</evidence>
<dbReference type="SUPFAM" id="SSF160240">
    <property type="entry name" value="Cation efflux protein cytoplasmic domain-like"/>
    <property type="match status" value="1"/>
</dbReference>
<proteinExistence type="inferred from homology"/>
<comment type="similarity">
    <text evidence="2">Belongs to the cation diffusion facilitator (CDF) transporter (TC 2.A.4) family. SLC30A subfamily.</text>
</comment>
<feature type="transmembrane region" description="Helical" evidence="8">
    <location>
        <begin position="260"/>
        <end position="281"/>
    </location>
</feature>
<keyword evidence="3" id="KW-0813">Transport</keyword>
<name>A0ABM1AD17_APLCA</name>
<feature type="transmembrane region" description="Helical" evidence="8">
    <location>
        <begin position="194"/>
        <end position="212"/>
    </location>
</feature>
<evidence type="ECO:0000313" key="11">
    <source>
        <dbReference type="RefSeq" id="XP_012945374.1"/>
    </source>
</evidence>
<dbReference type="Gene3D" id="1.20.1510.10">
    <property type="entry name" value="Cation efflux protein transmembrane domain"/>
    <property type="match status" value="1"/>
</dbReference>
<feature type="domain" description="Cation efflux protein transmembrane" evidence="9">
    <location>
        <begin position="193"/>
        <end position="399"/>
    </location>
</feature>
<evidence type="ECO:0000256" key="7">
    <source>
        <dbReference type="SAM" id="MobiDB-lite"/>
    </source>
</evidence>
<feature type="transmembrane region" description="Helical" evidence="8">
    <location>
        <begin position="344"/>
        <end position="363"/>
    </location>
</feature>
<sequence>MLDNKPRQDEIVGGIRRNHGQQVSVSSTTTAMSGASVQGETNARVDLSAGDTEANVKQGKHVEMKELSEKGSLPEGNSVSDLLGLAPRRSHLPPLKSPPRADHMVRITEVVPAHDRPLVDHGSQGHSLSRFTSKKTDVLGMQVNKLPKGIRTYYKRQDELIASYENLASDSRINMLREQASAPSTTLITRLSQISFAANLVLMVAKAVAVGLSNSLSIISSLVDSVVDLVAGLIIWWTSRAIKRSNIYVYPIGRSRLEPVAVIILSVIMSLASFEVIITSVRKVIDFTKNLDEITNFDIPTVIIASSTVVTKLLLAVSFCLIVKKKELQSSAVNALIQDHRNDTISNLMAIVCGYLGSRQFAAEVHTQEVAYIDPAGAILIGLYIIISWWRTGIAQLRMITGYTADPGFLSQLTWIALNHSPQIQCLDTVRAFHFGSKFLVEVDIVLHADTRLVDSHNVGESLQQKLEKLAKVERAFVHVDYESEHNPQEEHLQD</sequence>
<dbReference type="RefSeq" id="XP_012945374.1">
    <property type="nucleotide sequence ID" value="XM_013089920.2"/>
</dbReference>
<dbReference type="InterPro" id="IPR058533">
    <property type="entry name" value="Cation_efflux_TM"/>
</dbReference>
<dbReference type="InterPro" id="IPR027469">
    <property type="entry name" value="Cation_efflux_TMD_sf"/>
</dbReference>